<keyword evidence="2" id="KW-0413">Isomerase</keyword>
<dbReference type="STRING" id="1576369.SAMN05421753_109195"/>
<dbReference type="PANTHER" id="PTHR35563:SF2">
    <property type="entry name" value="BARREL METAL-DEPENDENT HYDROLASE, PUTATIVE (AFU_ORTHOLOGUE AFUA_1G16240)-RELATED"/>
    <property type="match status" value="1"/>
</dbReference>
<dbReference type="GO" id="GO:0016853">
    <property type="term" value="F:isomerase activity"/>
    <property type="evidence" value="ECO:0007669"/>
    <property type="project" value="UniProtKB-KW"/>
</dbReference>
<evidence type="ECO:0000259" key="1">
    <source>
        <dbReference type="Pfam" id="PF04909"/>
    </source>
</evidence>
<dbReference type="AlphaFoldDB" id="A0A1I3INE3"/>
<dbReference type="RefSeq" id="WP_245764604.1">
    <property type="nucleotide sequence ID" value="NZ_FOQD01000009.1"/>
</dbReference>
<evidence type="ECO:0000313" key="3">
    <source>
        <dbReference type="Proteomes" id="UP000199518"/>
    </source>
</evidence>
<keyword evidence="3" id="KW-1185">Reference proteome</keyword>
<dbReference type="GO" id="GO:0016787">
    <property type="term" value="F:hydrolase activity"/>
    <property type="evidence" value="ECO:0007669"/>
    <property type="project" value="InterPro"/>
</dbReference>
<proteinExistence type="predicted"/>
<sequence>MHLPALTQDLTRRHFVQAAALSALPVLMPGFAKGAEMTGDIDAHVHVWTPDTTAYPLAPGFEKSSMKPLSFTPDELFAECRPVGVNRIVLIQMSFYQYDNRYMLEAIAKYPDVFRGVAVINHDASDACDVMRKLAGQGVTGFRLYANAKAVESWSQSEAMQKMWKCAAETKQAICLLANPDALPGIHQMCKQHPETKVVVDHFGRVGIDGTIRSSDLDNLCRLAEFPKLFVKTSAFYALGQKQPPYLDLAPMIRRLRDTFGAARLMWASDCPFQVQNEHSYAASISLIRDRLDFLTPDDKTWILRKTAEQVYWS</sequence>
<dbReference type="PANTHER" id="PTHR35563">
    <property type="entry name" value="BARREL METAL-DEPENDENT HYDROLASE, PUTATIVE (AFU_ORTHOLOGUE AFUA_1G16240)-RELATED"/>
    <property type="match status" value="1"/>
</dbReference>
<dbReference type="InterPro" id="IPR052358">
    <property type="entry name" value="Aro_Compnd_Degr_Hydrolases"/>
</dbReference>
<reference evidence="3" key="1">
    <citation type="submission" date="2016-10" db="EMBL/GenBank/DDBJ databases">
        <authorList>
            <person name="Varghese N."/>
            <person name="Submissions S."/>
        </authorList>
    </citation>
    <scope>NUCLEOTIDE SEQUENCE [LARGE SCALE GENOMIC DNA]</scope>
    <source>
        <strain evidence="3">DSM 26348</strain>
    </source>
</reference>
<evidence type="ECO:0000313" key="2">
    <source>
        <dbReference type="EMBL" id="SFI49498.1"/>
    </source>
</evidence>
<dbReference type="InterPro" id="IPR032466">
    <property type="entry name" value="Metal_Hydrolase"/>
</dbReference>
<dbReference type="Pfam" id="PF04909">
    <property type="entry name" value="Amidohydro_2"/>
    <property type="match status" value="1"/>
</dbReference>
<dbReference type="EMBL" id="FOQD01000009">
    <property type="protein sequence ID" value="SFI49498.1"/>
    <property type="molecule type" value="Genomic_DNA"/>
</dbReference>
<dbReference type="SUPFAM" id="SSF51556">
    <property type="entry name" value="Metallo-dependent hydrolases"/>
    <property type="match status" value="1"/>
</dbReference>
<dbReference type="Proteomes" id="UP000199518">
    <property type="component" value="Unassembled WGS sequence"/>
</dbReference>
<dbReference type="InterPro" id="IPR006680">
    <property type="entry name" value="Amidohydro-rel"/>
</dbReference>
<protein>
    <submittedName>
        <fullName evidence="2">D-galactarolactone isomerase</fullName>
    </submittedName>
</protein>
<organism evidence="2 3">
    <name type="scientific">Planctomicrobium piriforme</name>
    <dbReference type="NCBI Taxonomy" id="1576369"/>
    <lineage>
        <taxon>Bacteria</taxon>
        <taxon>Pseudomonadati</taxon>
        <taxon>Planctomycetota</taxon>
        <taxon>Planctomycetia</taxon>
        <taxon>Planctomycetales</taxon>
        <taxon>Planctomycetaceae</taxon>
        <taxon>Planctomicrobium</taxon>
    </lineage>
</organism>
<feature type="domain" description="Amidohydrolase-related" evidence="1">
    <location>
        <begin position="41"/>
        <end position="312"/>
    </location>
</feature>
<gene>
    <name evidence="2" type="ORF">SAMN05421753_109195</name>
</gene>
<name>A0A1I3INE3_9PLAN</name>
<dbReference type="Gene3D" id="3.20.20.140">
    <property type="entry name" value="Metal-dependent hydrolases"/>
    <property type="match status" value="1"/>
</dbReference>
<accession>A0A1I3INE3</accession>